<dbReference type="FunFam" id="1.10.10.740:FF:000001">
    <property type="entry name" value="Cysteine-rich secretory protein 2"/>
    <property type="match status" value="1"/>
</dbReference>
<dbReference type="FunCoup" id="G1KE38">
    <property type="interactions" value="9"/>
</dbReference>
<dbReference type="GO" id="GO:0006952">
    <property type="term" value="P:defense response"/>
    <property type="evidence" value="ECO:0007669"/>
    <property type="project" value="UniProtKB-ARBA"/>
</dbReference>
<evidence type="ECO:0000256" key="6">
    <source>
        <dbReference type="PROSITE-ProRule" id="PRU01005"/>
    </source>
</evidence>
<reference evidence="9 10" key="1">
    <citation type="submission" date="2009-12" db="EMBL/GenBank/DDBJ databases">
        <title>The Genome Sequence of Anolis carolinensis (Green Anole Lizard).</title>
        <authorList>
            <consortium name="The Genome Sequencing Platform"/>
            <person name="Di Palma F."/>
            <person name="Alfoldi J."/>
            <person name="Heiman D."/>
            <person name="Young S."/>
            <person name="Grabherr M."/>
            <person name="Johnson J."/>
            <person name="Lander E.S."/>
            <person name="Lindblad-Toh K."/>
        </authorList>
    </citation>
    <scope>NUCLEOTIDE SEQUENCE [LARGE SCALE GENOMIC DNA]</scope>
    <source>
        <strain evidence="9 10">JBL SC #1</strain>
    </source>
</reference>
<dbReference type="STRING" id="28377.ENSACAP00000005324"/>
<name>G1KE38_ANOCA</name>
<comment type="similarity">
    <text evidence="1">Belongs to the CRISP family.</text>
</comment>
<dbReference type="Pfam" id="PF08562">
    <property type="entry name" value="Crisp"/>
    <property type="match status" value="1"/>
</dbReference>
<dbReference type="AlphaFoldDB" id="G1KE38"/>
<dbReference type="FunFam" id="3.40.33.10:FF:000005">
    <property type="entry name" value="Cysteine-rich secretory protein 2"/>
    <property type="match status" value="1"/>
</dbReference>
<evidence type="ECO:0000313" key="9">
    <source>
        <dbReference type="Ensembl" id="ENSACAP00000005324.3"/>
    </source>
</evidence>
<dbReference type="InterPro" id="IPR018244">
    <property type="entry name" value="Allrgn_V5/Tpx1_CS"/>
</dbReference>
<feature type="disulfide bond" evidence="6">
    <location>
        <begin position="226"/>
        <end position="239"/>
    </location>
</feature>
<dbReference type="HOGENOM" id="CLU_035730_2_1_1"/>
<dbReference type="PANTHER" id="PTHR10334">
    <property type="entry name" value="CYSTEINE-RICH SECRETORY PROTEIN-RELATED"/>
    <property type="match status" value="1"/>
</dbReference>
<gene>
    <name evidence="9" type="primary">LOC100557734</name>
</gene>
<evidence type="ECO:0000259" key="8">
    <source>
        <dbReference type="PROSITE" id="PS51670"/>
    </source>
</evidence>
<comment type="caution">
    <text evidence="6">Lacks conserved residue(s) required for the propagation of feature annotation.</text>
</comment>
<keyword evidence="7" id="KW-0732">Signal</keyword>
<dbReference type="PROSITE" id="PS51670">
    <property type="entry name" value="SHKT"/>
    <property type="match status" value="1"/>
</dbReference>
<keyword evidence="2" id="KW-0528">Neurotoxin</keyword>
<feature type="disulfide bond" evidence="6">
    <location>
        <begin position="217"/>
        <end position="235"/>
    </location>
</feature>
<dbReference type="InterPro" id="IPR002413">
    <property type="entry name" value="V5_allergen-like"/>
</dbReference>
<dbReference type="InterPro" id="IPR013871">
    <property type="entry name" value="Cysteine_rich_secretory"/>
</dbReference>
<organism evidence="9 10">
    <name type="scientific">Anolis carolinensis</name>
    <name type="common">Green anole</name>
    <name type="synonym">American chameleon</name>
    <dbReference type="NCBI Taxonomy" id="28377"/>
    <lineage>
        <taxon>Eukaryota</taxon>
        <taxon>Metazoa</taxon>
        <taxon>Chordata</taxon>
        <taxon>Craniata</taxon>
        <taxon>Vertebrata</taxon>
        <taxon>Euteleostomi</taxon>
        <taxon>Lepidosauria</taxon>
        <taxon>Squamata</taxon>
        <taxon>Bifurcata</taxon>
        <taxon>Unidentata</taxon>
        <taxon>Episquamata</taxon>
        <taxon>Toxicofera</taxon>
        <taxon>Iguania</taxon>
        <taxon>Dactyloidae</taxon>
        <taxon>Anolis</taxon>
    </lineage>
</organism>
<keyword evidence="5 6" id="KW-1015">Disulfide bond</keyword>
<dbReference type="Ensembl" id="ENSACAT00000005441.4">
    <property type="protein sequence ID" value="ENSACAP00000005324.3"/>
    <property type="gene ID" value="ENSACAG00000005354.4"/>
</dbReference>
<keyword evidence="4" id="KW-0872">Ion channel impairing toxin</keyword>
<dbReference type="GO" id="GO:0005246">
    <property type="term" value="F:calcium channel regulator activity"/>
    <property type="evidence" value="ECO:0007669"/>
    <property type="project" value="UniProtKB-KW"/>
</dbReference>
<dbReference type="PRINTS" id="PR00838">
    <property type="entry name" value="V5ALLERGEN"/>
</dbReference>
<protein>
    <recommendedName>
        <fullName evidence="8">ShKT domain-containing protein</fullName>
    </recommendedName>
</protein>
<evidence type="ECO:0000313" key="10">
    <source>
        <dbReference type="Proteomes" id="UP000001646"/>
    </source>
</evidence>
<dbReference type="SUPFAM" id="SSF55797">
    <property type="entry name" value="PR-1-like"/>
    <property type="match status" value="1"/>
</dbReference>
<dbReference type="SMART" id="SM00198">
    <property type="entry name" value="SCP"/>
    <property type="match status" value="1"/>
</dbReference>
<dbReference type="InterPro" id="IPR014044">
    <property type="entry name" value="CAP_dom"/>
</dbReference>
<dbReference type="GeneTree" id="ENSGT00940000156439"/>
<dbReference type="Bgee" id="ENSACAG00000005354">
    <property type="expression patterns" value="Expressed in kidney"/>
</dbReference>
<keyword evidence="3" id="KW-0108">Calcium channel impairing toxin</keyword>
<dbReference type="PROSITE" id="PS01009">
    <property type="entry name" value="CRISP_1"/>
    <property type="match status" value="1"/>
</dbReference>
<dbReference type="PRINTS" id="PR00837">
    <property type="entry name" value="V5TPXLIKE"/>
</dbReference>
<dbReference type="InterPro" id="IPR042076">
    <property type="entry name" value="Crisp-like_dom"/>
</dbReference>
<dbReference type="CDD" id="cd05383">
    <property type="entry name" value="CAP_CRISP"/>
    <property type="match status" value="1"/>
</dbReference>
<evidence type="ECO:0000256" key="4">
    <source>
        <dbReference type="ARBA" id="ARBA00022872"/>
    </source>
</evidence>
<dbReference type="Proteomes" id="UP000001646">
    <property type="component" value="Chromosome 1"/>
</dbReference>
<dbReference type="eggNOG" id="KOG3017">
    <property type="taxonomic scope" value="Eukaryota"/>
</dbReference>
<dbReference type="Gene3D" id="3.40.33.10">
    <property type="entry name" value="CAP"/>
    <property type="match status" value="1"/>
</dbReference>
<sequence>MSPLLALLVLAAGLHPCVGNEKHTAAFAALSTDLPEVQKEIVDIHNALRKQVEPSASNMLKTEWNGTAAINAKRWAENCVYSHSPGNQRKIEGDMACGENLFYSSVPKPWSDVMQAWFDERKDFIYGKGPTYEKAAIGHYTQLVWYTSYLIACATSQCDHAKYNFFYVCQYCPAGNVLGINFYYPYKEGEKCGDCPSKCDDGLCTNPCPQEDLLSNCANLKKAHSCEHPVMKQNCRASCLCVSEIH</sequence>
<dbReference type="PROSITE" id="PS01010">
    <property type="entry name" value="CRISP_2"/>
    <property type="match status" value="1"/>
</dbReference>
<proteinExistence type="inferred from homology"/>
<dbReference type="InParanoid" id="G1KE38"/>
<dbReference type="KEGG" id="acs:100557734"/>
<evidence type="ECO:0000256" key="7">
    <source>
        <dbReference type="SAM" id="SignalP"/>
    </source>
</evidence>
<feature type="domain" description="ShKT" evidence="8">
    <location>
        <begin position="208"/>
        <end position="241"/>
    </location>
</feature>
<keyword evidence="2" id="KW-0800">Toxin</keyword>
<evidence type="ECO:0000256" key="3">
    <source>
        <dbReference type="ARBA" id="ARBA00022831"/>
    </source>
</evidence>
<evidence type="ECO:0000256" key="5">
    <source>
        <dbReference type="ARBA" id="ARBA00023157"/>
    </source>
</evidence>
<dbReference type="InterPro" id="IPR034117">
    <property type="entry name" value="SCP_CRISP"/>
</dbReference>
<reference evidence="9" key="3">
    <citation type="submission" date="2025-09" db="UniProtKB">
        <authorList>
            <consortium name="Ensembl"/>
        </authorList>
    </citation>
    <scope>IDENTIFICATION</scope>
</reference>
<dbReference type="SUPFAM" id="SSF57546">
    <property type="entry name" value="Crisp domain-like"/>
    <property type="match status" value="1"/>
</dbReference>
<evidence type="ECO:0000256" key="2">
    <source>
        <dbReference type="ARBA" id="ARBA00022699"/>
    </source>
</evidence>
<reference evidence="9" key="2">
    <citation type="submission" date="2025-08" db="UniProtKB">
        <authorList>
            <consortium name="Ensembl"/>
        </authorList>
    </citation>
    <scope>IDENTIFICATION</scope>
</reference>
<accession>G1KE38</accession>
<dbReference type="GeneID" id="100557734"/>
<feature type="signal peptide" evidence="7">
    <location>
        <begin position="1"/>
        <end position="19"/>
    </location>
</feature>
<dbReference type="InterPro" id="IPR003582">
    <property type="entry name" value="ShKT_dom"/>
</dbReference>
<dbReference type="OrthoDB" id="737510at2759"/>
<keyword evidence="10" id="KW-1185">Reference proteome</keyword>
<dbReference type="Pfam" id="PF00188">
    <property type="entry name" value="CAP"/>
    <property type="match status" value="1"/>
</dbReference>
<feature type="chain" id="PRO_5032838524" description="ShKT domain-containing protein" evidence="7">
    <location>
        <begin position="20"/>
        <end position="246"/>
    </location>
</feature>
<dbReference type="InterPro" id="IPR001283">
    <property type="entry name" value="CRISP-related"/>
</dbReference>
<dbReference type="InterPro" id="IPR035940">
    <property type="entry name" value="CAP_sf"/>
</dbReference>
<dbReference type="Gene3D" id="1.10.10.740">
    <property type="entry name" value="Crisp domain"/>
    <property type="match status" value="1"/>
</dbReference>
<dbReference type="GO" id="GO:0005615">
    <property type="term" value="C:extracellular space"/>
    <property type="evidence" value="ECO:0000318"/>
    <property type="project" value="GO_Central"/>
</dbReference>
<evidence type="ECO:0000256" key="1">
    <source>
        <dbReference type="ARBA" id="ARBA00009923"/>
    </source>
</evidence>